<protein>
    <submittedName>
        <fullName evidence="2">Uncharacterized protein</fullName>
    </submittedName>
</protein>
<reference evidence="2" key="1">
    <citation type="submission" date="2021-11" db="EMBL/GenBank/DDBJ databases">
        <authorList>
            <consortium name="Genoscope - CEA"/>
            <person name="William W."/>
        </authorList>
    </citation>
    <scope>NUCLEOTIDE SEQUENCE</scope>
</reference>
<proteinExistence type="predicted"/>
<evidence type="ECO:0000313" key="2">
    <source>
        <dbReference type="EMBL" id="CAH0369245.1"/>
    </source>
</evidence>
<accession>A0A8J2SCG2</accession>
<sequence length="148" mass="16005">PYFSPSDTLRAGFLAARGVLSRWYSSLPVRDSASCAASRVFLAAISASMPASVARSWSRYDFSATISWTRLSRRCARNALTAFGTPASRRLFTVSFFLAKSLLTRETTSCAPSTVSTESDRPVRKSTSVSGASDNSSRSHFSAMARPT</sequence>
<dbReference type="EMBL" id="CAKKNE010000002">
    <property type="protein sequence ID" value="CAH0369245.1"/>
    <property type="molecule type" value="Genomic_DNA"/>
</dbReference>
<evidence type="ECO:0000256" key="1">
    <source>
        <dbReference type="SAM" id="MobiDB-lite"/>
    </source>
</evidence>
<keyword evidence="3" id="KW-1185">Reference proteome</keyword>
<name>A0A8J2SCG2_9STRA</name>
<organism evidence="2 3">
    <name type="scientific">Pelagomonas calceolata</name>
    <dbReference type="NCBI Taxonomy" id="35677"/>
    <lineage>
        <taxon>Eukaryota</taxon>
        <taxon>Sar</taxon>
        <taxon>Stramenopiles</taxon>
        <taxon>Ochrophyta</taxon>
        <taxon>Pelagophyceae</taxon>
        <taxon>Pelagomonadales</taxon>
        <taxon>Pelagomonadaceae</taxon>
        <taxon>Pelagomonas</taxon>
    </lineage>
</organism>
<feature type="region of interest" description="Disordered" evidence="1">
    <location>
        <begin position="111"/>
        <end position="148"/>
    </location>
</feature>
<evidence type="ECO:0000313" key="3">
    <source>
        <dbReference type="Proteomes" id="UP000789595"/>
    </source>
</evidence>
<gene>
    <name evidence="2" type="ORF">PECAL_2P23600</name>
</gene>
<feature type="non-terminal residue" evidence="2">
    <location>
        <position position="1"/>
    </location>
</feature>
<feature type="compositionally biased region" description="Polar residues" evidence="1">
    <location>
        <begin position="125"/>
        <end position="140"/>
    </location>
</feature>
<dbReference type="AlphaFoldDB" id="A0A8J2SCG2"/>
<feature type="non-terminal residue" evidence="2">
    <location>
        <position position="148"/>
    </location>
</feature>
<dbReference type="Proteomes" id="UP000789595">
    <property type="component" value="Unassembled WGS sequence"/>
</dbReference>
<comment type="caution">
    <text evidence="2">The sequence shown here is derived from an EMBL/GenBank/DDBJ whole genome shotgun (WGS) entry which is preliminary data.</text>
</comment>